<comment type="caution">
    <text evidence="2">The sequence shown here is derived from an EMBL/GenBank/DDBJ whole genome shotgun (WGS) entry which is preliminary data.</text>
</comment>
<name>A0ABP9K9F1_9SPHN</name>
<evidence type="ECO:0000313" key="3">
    <source>
        <dbReference type="Proteomes" id="UP001500518"/>
    </source>
</evidence>
<evidence type="ECO:0000256" key="1">
    <source>
        <dbReference type="SAM" id="SignalP"/>
    </source>
</evidence>
<reference evidence="3" key="1">
    <citation type="journal article" date="2019" name="Int. J. Syst. Evol. Microbiol.">
        <title>The Global Catalogue of Microorganisms (GCM) 10K type strain sequencing project: providing services to taxonomists for standard genome sequencing and annotation.</title>
        <authorList>
            <consortium name="The Broad Institute Genomics Platform"/>
            <consortium name="The Broad Institute Genome Sequencing Center for Infectious Disease"/>
            <person name="Wu L."/>
            <person name="Ma J."/>
        </authorList>
    </citation>
    <scope>NUCLEOTIDE SEQUENCE [LARGE SCALE GENOMIC DNA]</scope>
    <source>
        <strain evidence="3">JCM 18014</strain>
    </source>
</reference>
<keyword evidence="1" id="KW-0732">Signal</keyword>
<dbReference type="PROSITE" id="PS51257">
    <property type="entry name" value="PROKAR_LIPOPROTEIN"/>
    <property type="match status" value="1"/>
</dbReference>
<evidence type="ECO:0000313" key="2">
    <source>
        <dbReference type="EMBL" id="GAA5052599.1"/>
    </source>
</evidence>
<accession>A0ABP9K9F1</accession>
<feature type="chain" id="PRO_5047324640" description="DUF4142 domain-containing protein" evidence="1">
    <location>
        <begin position="21"/>
        <end position="166"/>
    </location>
</feature>
<dbReference type="EMBL" id="BAABHV010000009">
    <property type="protein sequence ID" value="GAA5052599.1"/>
    <property type="molecule type" value="Genomic_DNA"/>
</dbReference>
<dbReference type="RefSeq" id="WP_346032357.1">
    <property type="nucleotide sequence ID" value="NZ_BAABHV010000009.1"/>
</dbReference>
<feature type="signal peptide" evidence="1">
    <location>
        <begin position="1"/>
        <end position="20"/>
    </location>
</feature>
<keyword evidence="3" id="KW-1185">Reference proteome</keyword>
<gene>
    <name evidence="2" type="ORF">GCM10023208_13670</name>
</gene>
<proteinExistence type="predicted"/>
<organism evidence="2 3">
    <name type="scientific">Erythrobacter westpacificensis</name>
    <dbReference type="NCBI Taxonomy" id="1055231"/>
    <lineage>
        <taxon>Bacteria</taxon>
        <taxon>Pseudomonadati</taxon>
        <taxon>Pseudomonadota</taxon>
        <taxon>Alphaproteobacteria</taxon>
        <taxon>Sphingomonadales</taxon>
        <taxon>Erythrobacteraceae</taxon>
        <taxon>Erythrobacter/Porphyrobacter group</taxon>
        <taxon>Erythrobacter</taxon>
    </lineage>
</organism>
<dbReference type="Proteomes" id="UP001500518">
    <property type="component" value="Unassembled WGS sequence"/>
</dbReference>
<sequence>MVQVYRLFPVAAFALLAACAAPEGDYPSLAIRDVERVSGSLEVEPAPPPPAPPAATLASLDELAASALAAHQRFLAAEPDARAVIASAAGAARGTEAWARAQVAIANLEAQRSQTMIALADLDRIYVDAATSALATESISDVRSQIDALVEQQDATIRSLLGRLAG</sequence>
<evidence type="ECO:0008006" key="4">
    <source>
        <dbReference type="Google" id="ProtNLM"/>
    </source>
</evidence>
<protein>
    <recommendedName>
        <fullName evidence="4">DUF4142 domain-containing protein</fullName>
    </recommendedName>
</protein>